<accession>A0A1U7JLQ3</accession>
<dbReference type="Gene3D" id="3.40.640.10">
    <property type="entry name" value="Type I PLP-dependent aspartate aminotransferase-like (Major domain)"/>
    <property type="match status" value="1"/>
</dbReference>
<dbReference type="Gene3D" id="1.10.10.10">
    <property type="entry name" value="Winged helix-like DNA-binding domain superfamily/Winged helix DNA-binding domain"/>
    <property type="match status" value="1"/>
</dbReference>
<dbReference type="AlphaFoldDB" id="A0A1U7JLQ3"/>
<dbReference type="InterPro" id="IPR051446">
    <property type="entry name" value="HTH_trans_reg/aminotransferase"/>
</dbReference>
<name>A0A1U7JLQ3_9HYPH</name>
<dbReference type="SUPFAM" id="SSF53383">
    <property type="entry name" value="PLP-dependent transferases"/>
    <property type="match status" value="1"/>
</dbReference>
<dbReference type="EMBL" id="LVVZ01000005">
    <property type="protein sequence ID" value="OKL45618.1"/>
    <property type="molecule type" value="Genomic_DNA"/>
</dbReference>
<dbReference type="InterPro" id="IPR004839">
    <property type="entry name" value="Aminotransferase_I/II_large"/>
</dbReference>
<evidence type="ECO:0000313" key="3">
    <source>
        <dbReference type="Proteomes" id="UP000185783"/>
    </source>
</evidence>
<dbReference type="Pfam" id="PF00155">
    <property type="entry name" value="Aminotran_1_2"/>
    <property type="match status" value="1"/>
</dbReference>
<evidence type="ECO:0000313" key="2">
    <source>
        <dbReference type="EMBL" id="OKL45618.1"/>
    </source>
</evidence>
<dbReference type="PANTHER" id="PTHR46577">
    <property type="entry name" value="HTH-TYPE TRANSCRIPTIONAL REGULATORY PROTEIN GABR"/>
    <property type="match status" value="1"/>
</dbReference>
<dbReference type="Proteomes" id="UP000185783">
    <property type="component" value="Unassembled WGS sequence"/>
</dbReference>
<gene>
    <name evidence="2" type="ORF">A3843_03530</name>
</gene>
<reference evidence="2 3" key="1">
    <citation type="submission" date="2016-03" db="EMBL/GenBank/DDBJ databases">
        <title>Genome sequence of Nesiotobacter sp. nov., a moderately halophilic alphaproteobacterium isolated from the Yellow Sea, China.</title>
        <authorList>
            <person name="Zhang G."/>
            <person name="Zhang R."/>
        </authorList>
    </citation>
    <scope>NUCLEOTIDE SEQUENCE [LARGE SCALE GENOMIC DNA]</scope>
    <source>
        <strain evidence="2 3">WB1-6</strain>
    </source>
</reference>
<dbReference type="InterPro" id="IPR036388">
    <property type="entry name" value="WH-like_DNA-bd_sf"/>
</dbReference>
<dbReference type="GO" id="GO:0030170">
    <property type="term" value="F:pyridoxal phosphate binding"/>
    <property type="evidence" value="ECO:0007669"/>
    <property type="project" value="InterPro"/>
</dbReference>
<evidence type="ECO:0000259" key="1">
    <source>
        <dbReference type="Pfam" id="PF00155"/>
    </source>
</evidence>
<dbReference type="CDD" id="cd00609">
    <property type="entry name" value="AAT_like"/>
    <property type="match status" value="1"/>
</dbReference>
<dbReference type="InterPro" id="IPR015424">
    <property type="entry name" value="PyrdxlP-dep_Trfase"/>
</dbReference>
<dbReference type="InterPro" id="IPR015421">
    <property type="entry name" value="PyrdxlP-dep_Trfase_major"/>
</dbReference>
<dbReference type="STRING" id="197461.A3843_03530"/>
<sequence>MNVSRNTVNTAYELLRAEGLVSVRAGAAPVVCKVQALSGEEAVADHPQRRSLSDRGERLSTNHRFQPLYGERGPLMQPGEPSRTLFPSELWARSLRRAARRVSGGALGYEHLSGLPVLQRVLARYLGHERGVRAKPEQVFILPTSQAALMLMTQAFADPGDLALIEEPGYLGARSAFLGAGLQVATFAPNDTLPAETPRARLIYVTPSHQYPLGTRMDMARRLELIGFARQCGAIILEDDYDSEFLFQGRPLAALQGLGAEGDVAYIGSVAKSMLPGIRLAYVVVPEDHVASLATAQRTLGAVANVHVQAALADFIDEGHYRAHLKKIREHYQRAGELLAKRLRARFGNQLGVTSPVGGLQMTVLLNAQADDVAVASRLNAKGFGVAPLSVSCMEEPRAGLVIGFSEATVSLVDRFCDALEASLNGEGF</sequence>
<organism evidence="2 3">
    <name type="scientific">Pseudovibrio exalbescens</name>
    <dbReference type="NCBI Taxonomy" id="197461"/>
    <lineage>
        <taxon>Bacteria</taxon>
        <taxon>Pseudomonadati</taxon>
        <taxon>Pseudomonadota</taxon>
        <taxon>Alphaproteobacteria</taxon>
        <taxon>Hyphomicrobiales</taxon>
        <taxon>Stappiaceae</taxon>
        <taxon>Pseudovibrio</taxon>
    </lineage>
</organism>
<proteinExistence type="predicted"/>
<dbReference type="PANTHER" id="PTHR46577:SF1">
    <property type="entry name" value="HTH-TYPE TRANSCRIPTIONAL REGULATORY PROTEIN GABR"/>
    <property type="match status" value="1"/>
</dbReference>
<feature type="domain" description="Aminotransferase class I/classII large" evidence="1">
    <location>
        <begin position="96"/>
        <end position="418"/>
    </location>
</feature>
<keyword evidence="3" id="KW-1185">Reference proteome</keyword>
<protein>
    <submittedName>
        <fullName evidence="2">GntR family transcriptional regulator</fullName>
    </submittedName>
</protein>
<comment type="caution">
    <text evidence="2">The sequence shown here is derived from an EMBL/GenBank/DDBJ whole genome shotgun (WGS) entry which is preliminary data.</text>
</comment>